<gene>
    <name evidence="2" type="ORF">GCM10017771_09680</name>
</gene>
<dbReference type="Proteomes" id="UP000603227">
    <property type="component" value="Unassembled WGS sequence"/>
</dbReference>
<accession>A0A919L4L4</accession>
<feature type="transmembrane region" description="Helical" evidence="1">
    <location>
        <begin position="62"/>
        <end position="84"/>
    </location>
</feature>
<dbReference type="AlphaFoldDB" id="A0A919L4L4"/>
<evidence type="ECO:0000313" key="3">
    <source>
        <dbReference type="Proteomes" id="UP000603227"/>
    </source>
</evidence>
<reference evidence="2" key="1">
    <citation type="journal article" date="2014" name="Int. J. Syst. Evol. Microbiol.">
        <title>Complete genome sequence of Corynebacterium casei LMG S-19264T (=DSM 44701T), isolated from a smear-ripened cheese.</title>
        <authorList>
            <consortium name="US DOE Joint Genome Institute (JGI-PGF)"/>
            <person name="Walter F."/>
            <person name="Albersmeier A."/>
            <person name="Kalinowski J."/>
            <person name="Ruckert C."/>
        </authorList>
    </citation>
    <scope>NUCLEOTIDE SEQUENCE</scope>
    <source>
        <strain evidence="2">CGMCC 4.7403</strain>
    </source>
</reference>
<dbReference type="EMBL" id="BNAT01000002">
    <property type="protein sequence ID" value="GHH83274.1"/>
    <property type="molecule type" value="Genomic_DNA"/>
</dbReference>
<feature type="transmembrane region" description="Helical" evidence="1">
    <location>
        <begin position="36"/>
        <end position="56"/>
    </location>
</feature>
<proteinExistence type="predicted"/>
<keyword evidence="1" id="KW-1133">Transmembrane helix</keyword>
<dbReference type="RefSeq" id="WP_189781079.1">
    <property type="nucleotide sequence ID" value="NZ_BNAT01000002.1"/>
</dbReference>
<sequence length="95" mass="9991">MGSPTPTSASTADEARRAELRLRTVGVVFPGAQRTLLGLVIAMLPSVVLASRISGFVLSVRWWQLGVLAAATYAAAFLAAVLSAHKLRVTEARAT</sequence>
<protein>
    <submittedName>
        <fullName evidence="2">Uncharacterized protein</fullName>
    </submittedName>
</protein>
<keyword evidence="1" id="KW-0472">Membrane</keyword>
<reference evidence="2" key="2">
    <citation type="submission" date="2020-09" db="EMBL/GenBank/DDBJ databases">
        <authorList>
            <person name="Sun Q."/>
            <person name="Zhou Y."/>
        </authorList>
    </citation>
    <scope>NUCLEOTIDE SEQUENCE</scope>
    <source>
        <strain evidence="2">CGMCC 4.7403</strain>
    </source>
</reference>
<evidence type="ECO:0000313" key="2">
    <source>
        <dbReference type="EMBL" id="GHH83274.1"/>
    </source>
</evidence>
<keyword evidence="1" id="KW-0812">Transmembrane</keyword>
<evidence type="ECO:0000256" key="1">
    <source>
        <dbReference type="SAM" id="Phobius"/>
    </source>
</evidence>
<keyword evidence="3" id="KW-1185">Reference proteome</keyword>
<name>A0A919L4L4_9ACTN</name>
<comment type="caution">
    <text evidence="2">The sequence shown here is derived from an EMBL/GenBank/DDBJ whole genome shotgun (WGS) entry which is preliminary data.</text>
</comment>
<organism evidence="2 3">
    <name type="scientific">Streptomyces capitiformicae</name>
    <dbReference type="NCBI Taxonomy" id="2014920"/>
    <lineage>
        <taxon>Bacteria</taxon>
        <taxon>Bacillati</taxon>
        <taxon>Actinomycetota</taxon>
        <taxon>Actinomycetes</taxon>
        <taxon>Kitasatosporales</taxon>
        <taxon>Streptomycetaceae</taxon>
        <taxon>Streptomyces</taxon>
    </lineage>
</organism>